<accession>A0A913XHY8</accession>
<dbReference type="GeneID" id="110243323"/>
<dbReference type="InterPro" id="IPR000276">
    <property type="entry name" value="GPCR_Rhodpsn"/>
</dbReference>
<sequence>MDDWRRHCCVLIAIHRYFAVVHPMKRPFHSKTKCIIAAIWIFSSLQCGSSFYFFSTVGQGDNLYCDVPTKIMSTFIISSYSNIALTIGLPPLLITVAYALTVYKLYQHKVPGIQDNLTKRKRKQQNKKVLKMCLAVVAALYFSFGFRFIFLVLDRQGKLSHFSKTVHMDLENMSIFILSLILIYNFFIYLIFNGIYRDNIKTMITRCCSFTYSQFGSGIRSIPKAYSGEQMREIPHNGLQNHI</sequence>
<dbReference type="InterPro" id="IPR017452">
    <property type="entry name" value="GPCR_Rhodpsn_7TM"/>
</dbReference>
<evidence type="ECO:0000256" key="5">
    <source>
        <dbReference type="ARBA" id="ARBA00023136"/>
    </source>
</evidence>
<evidence type="ECO:0000256" key="6">
    <source>
        <dbReference type="ARBA" id="ARBA00023170"/>
    </source>
</evidence>
<keyword evidence="6" id="KW-0675">Receptor</keyword>
<evidence type="ECO:0000259" key="9">
    <source>
        <dbReference type="PROSITE" id="PS50262"/>
    </source>
</evidence>
<keyword evidence="4" id="KW-0297">G-protein coupled receptor</keyword>
<dbReference type="CDD" id="cd00637">
    <property type="entry name" value="7tm_classA_rhodopsin-like"/>
    <property type="match status" value="1"/>
</dbReference>
<dbReference type="PANTHER" id="PTHR45695">
    <property type="entry name" value="LEUCOKININ RECEPTOR-RELATED"/>
    <property type="match status" value="1"/>
</dbReference>
<dbReference type="PANTHER" id="PTHR45695:SF9">
    <property type="entry name" value="LEUCOKININ RECEPTOR"/>
    <property type="match status" value="1"/>
</dbReference>
<feature type="domain" description="G-protein coupled receptors family 1 profile" evidence="9">
    <location>
        <begin position="10"/>
        <end position="189"/>
    </location>
</feature>
<dbReference type="SUPFAM" id="SSF81321">
    <property type="entry name" value="Family A G protein-coupled receptor-like"/>
    <property type="match status" value="1"/>
</dbReference>
<organism evidence="10 11">
    <name type="scientific">Exaiptasia diaphana</name>
    <name type="common">Tropical sea anemone</name>
    <name type="synonym">Aiptasia pulchella</name>
    <dbReference type="NCBI Taxonomy" id="2652724"/>
    <lineage>
        <taxon>Eukaryota</taxon>
        <taxon>Metazoa</taxon>
        <taxon>Cnidaria</taxon>
        <taxon>Anthozoa</taxon>
        <taxon>Hexacorallia</taxon>
        <taxon>Actiniaria</taxon>
        <taxon>Aiptasiidae</taxon>
        <taxon>Exaiptasia</taxon>
    </lineage>
</organism>
<evidence type="ECO:0000313" key="11">
    <source>
        <dbReference type="Proteomes" id="UP000887567"/>
    </source>
</evidence>
<feature type="transmembrane region" description="Helical" evidence="8">
    <location>
        <begin position="129"/>
        <end position="153"/>
    </location>
</feature>
<evidence type="ECO:0000256" key="3">
    <source>
        <dbReference type="ARBA" id="ARBA00022989"/>
    </source>
</evidence>
<dbReference type="KEGG" id="epa:110243323"/>
<keyword evidence="2 8" id="KW-0812">Transmembrane</keyword>
<comment type="subcellular location">
    <subcellularLocation>
        <location evidence="1">Membrane</location>
        <topology evidence="1">Multi-pass membrane protein</topology>
    </subcellularLocation>
</comment>
<evidence type="ECO:0000256" key="8">
    <source>
        <dbReference type="SAM" id="Phobius"/>
    </source>
</evidence>
<keyword evidence="3 8" id="KW-1133">Transmembrane helix</keyword>
<evidence type="ECO:0000256" key="1">
    <source>
        <dbReference type="ARBA" id="ARBA00004141"/>
    </source>
</evidence>
<dbReference type="GO" id="GO:0004930">
    <property type="term" value="F:G protein-coupled receptor activity"/>
    <property type="evidence" value="ECO:0007669"/>
    <property type="project" value="UniProtKB-KW"/>
</dbReference>
<dbReference type="Pfam" id="PF00001">
    <property type="entry name" value="7tm_1"/>
    <property type="match status" value="1"/>
</dbReference>
<name>A0A913XHY8_EXADI</name>
<feature type="transmembrane region" description="Helical" evidence="8">
    <location>
        <begin position="34"/>
        <end position="55"/>
    </location>
</feature>
<dbReference type="AlphaFoldDB" id="A0A913XHY8"/>
<protein>
    <recommendedName>
        <fullName evidence="9">G-protein coupled receptors family 1 profile domain-containing protein</fullName>
    </recommendedName>
</protein>
<dbReference type="GO" id="GO:0005886">
    <property type="term" value="C:plasma membrane"/>
    <property type="evidence" value="ECO:0007669"/>
    <property type="project" value="TreeGrafter"/>
</dbReference>
<feature type="transmembrane region" description="Helical" evidence="8">
    <location>
        <begin position="173"/>
        <end position="196"/>
    </location>
</feature>
<evidence type="ECO:0000313" key="10">
    <source>
        <dbReference type="EnsemblMetazoa" id="XP_020905071.1"/>
    </source>
</evidence>
<keyword evidence="7" id="KW-0807">Transducer</keyword>
<evidence type="ECO:0000256" key="4">
    <source>
        <dbReference type="ARBA" id="ARBA00023040"/>
    </source>
</evidence>
<evidence type="ECO:0000256" key="7">
    <source>
        <dbReference type="ARBA" id="ARBA00023224"/>
    </source>
</evidence>
<reference evidence="10" key="1">
    <citation type="submission" date="2022-11" db="UniProtKB">
        <authorList>
            <consortium name="EnsemblMetazoa"/>
        </authorList>
    </citation>
    <scope>IDENTIFICATION</scope>
</reference>
<keyword evidence="11" id="KW-1185">Reference proteome</keyword>
<evidence type="ECO:0000256" key="2">
    <source>
        <dbReference type="ARBA" id="ARBA00022692"/>
    </source>
</evidence>
<dbReference type="EnsemblMetazoa" id="XM_021049412.2">
    <property type="protein sequence ID" value="XP_020905071.1"/>
    <property type="gene ID" value="LOC110243323"/>
</dbReference>
<dbReference type="Proteomes" id="UP000887567">
    <property type="component" value="Unplaced"/>
</dbReference>
<dbReference type="RefSeq" id="XP_020905071.1">
    <property type="nucleotide sequence ID" value="XM_021049412.2"/>
</dbReference>
<proteinExistence type="predicted"/>
<dbReference type="Gene3D" id="1.20.1070.10">
    <property type="entry name" value="Rhodopsin 7-helix transmembrane proteins"/>
    <property type="match status" value="1"/>
</dbReference>
<dbReference type="PROSITE" id="PS50262">
    <property type="entry name" value="G_PROTEIN_RECEP_F1_2"/>
    <property type="match status" value="1"/>
</dbReference>
<feature type="transmembrane region" description="Helical" evidence="8">
    <location>
        <begin position="75"/>
        <end position="100"/>
    </location>
</feature>
<keyword evidence="5 8" id="KW-0472">Membrane</keyword>